<sequence>MSSCGLFGWACIAAATHNAGTCKLVSVECASNVGPGHDLFVRPVACSCRGKVCKGKCSMCLNEGHLSLTLKYAAAFQMVTKRNGTRCLSRDRRGDLSRSSFVCPSAALSEAYIKKVRDDFFATNRSLAARICAHAAAIDELHTAPGSGRDSRVVMERHGSDLANLETIYSFRGVKSAVSAGENFKRVLHGHRRRAAGQSSGDARLAAAAAVIGGIPAPPESAGGGRGALQAGGLNPLKAILKAGTARTSAARAARVQSLAKAPLQLRAPSQADGGRLAQNGLVPTLGVDPRLDDQPVDLCVRARPLNADGFAGLFTKVFDAGDAELDEAVKGVMVGKALTGLWSVLEQWRLMT</sequence>
<organism evidence="1 2">
    <name type="scientific">Pyropia yezoensis</name>
    <name type="common">Susabi-nori</name>
    <name type="synonym">Porphyra yezoensis</name>
    <dbReference type="NCBI Taxonomy" id="2788"/>
    <lineage>
        <taxon>Eukaryota</taxon>
        <taxon>Rhodophyta</taxon>
        <taxon>Bangiophyceae</taxon>
        <taxon>Bangiales</taxon>
        <taxon>Bangiaceae</taxon>
        <taxon>Pyropia</taxon>
    </lineage>
</organism>
<dbReference type="EMBL" id="CM020619">
    <property type="protein sequence ID" value="KAK1865687.1"/>
    <property type="molecule type" value="Genomic_DNA"/>
</dbReference>
<gene>
    <name evidence="1" type="ORF">I4F81_008214</name>
</gene>
<keyword evidence="2" id="KW-1185">Reference proteome</keyword>
<reference evidence="1" key="1">
    <citation type="submission" date="2019-11" db="EMBL/GenBank/DDBJ databases">
        <title>Nori genome reveals adaptations in red seaweeds to the harsh intertidal environment.</title>
        <authorList>
            <person name="Wang D."/>
            <person name="Mao Y."/>
        </authorList>
    </citation>
    <scope>NUCLEOTIDE SEQUENCE</scope>
    <source>
        <tissue evidence="1">Gametophyte</tissue>
    </source>
</reference>
<evidence type="ECO:0000313" key="1">
    <source>
        <dbReference type="EMBL" id="KAK1865687.1"/>
    </source>
</evidence>
<evidence type="ECO:0000313" key="2">
    <source>
        <dbReference type="Proteomes" id="UP000798662"/>
    </source>
</evidence>
<name>A0ACC3C683_PYRYE</name>
<dbReference type="Proteomes" id="UP000798662">
    <property type="component" value="Chromosome 2"/>
</dbReference>
<proteinExistence type="predicted"/>
<protein>
    <submittedName>
        <fullName evidence="1">Uncharacterized protein</fullName>
    </submittedName>
</protein>
<accession>A0ACC3C683</accession>
<comment type="caution">
    <text evidence="1">The sequence shown here is derived from an EMBL/GenBank/DDBJ whole genome shotgun (WGS) entry which is preliminary data.</text>
</comment>